<gene>
    <name evidence="6" type="ORF">GA0061103_1996</name>
</gene>
<dbReference type="Gene3D" id="3.40.50.2300">
    <property type="match status" value="2"/>
</dbReference>
<organism evidence="6 7">
    <name type="scientific">Rhizobium multihospitium</name>
    <dbReference type="NCBI Taxonomy" id="410764"/>
    <lineage>
        <taxon>Bacteria</taxon>
        <taxon>Pseudomonadati</taxon>
        <taxon>Pseudomonadota</taxon>
        <taxon>Alphaproteobacteria</taxon>
        <taxon>Hyphomicrobiales</taxon>
        <taxon>Rhizobiaceae</taxon>
        <taxon>Rhizobium/Agrobacterium group</taxon>
        <taxon>Rhizobium</taxon>
    </lineage>
</organism>
<keyword evidence="2" id="KW-0238">DNA-binding</keyword>
<dbReference type="AlphaFoldDB" id="A0A1C3UE02"/>
<evidence type="ECO:0000313" key="7">
    <source>
        <dbReference type="Proteomes" id="UP000199101"/>
    </source>
</evidence>
<evidence type="ECO:0000256" key="3">
    <source>
        <dbReference type="ARBA" id="ARBA00023163"/>
    </source>
</evidence>
<dbReference type="InterPro" id="IPR046335">
    <property type="entry name" value="LacI/GalR-like_sensor"/>
</dbReference>
<dbReference type="PANTHER" id="PTHR30146:SF145">
    <property type="entry name" value="RIBOSE OPERON REPRESSOR"/>
    <property type="match status" value="1"/>
</dbReference>
<keyword evidence="1" id="KW-0805">Transcription regulation</keyword>
<evidence type="ECO:0000256" key="1">
    <source>
        <dbReference type="ARBA" id="ARBA00023015"/>
    </source>
</evidence>
<dbReference type="Pfam" id="PF13377">
    <property type="entry name" value="Peripla_BP_3"/>
    <property type="match status" value="1"/>
</dbReference>
<reference evidence="7" key="1">
    <citation type="submission" date="2016-08" db="EMBL/GenBank/DDBJ databases">
        <authorList>
            <person name="Varghese N."/>
            <person name="Submissions Spin"/>
        </authorList>
    </citation>
    <scope>NUCLEOTIDE SEQUENCE [LARGE SCALE GENOMIC DNA]</scope>
    <source>
        <strain evidence="7">HAMBI 2975</strain>
    </source>
</reference>
<dbReference type="RefSeq" id="WP_092707553.1">
    <property type="nucleotide sequence ID" value="NZ_FMAG01000001.1"/>
</dbReference>
<dbReference type="STRING" id="410764.GA0061103_1996"/>
<dbReference type="EMBL" id="FMAG01000001">
    <property type="protein sequence ID" value="SCB13678.1"/>
    <property type="molecule type" value="Genomic_DNA"/>
</dbReference>
<name>A0A1C3UE02_9HYPH</name>
<evidence type="ECO:0000259" key="5">
    <source>
        <dbReference type="PROSITE" id="PS50932"/>
    </source>
</evidence>
<accession>A0A1C3UE02</accession>
<dbReference type="PROSITE" id="PS50932">
    <property type="entry name" value="HTH_LACI_2"/>
    <property type="match status" value="1"/>
</dbReference>
<dbReference type="InterPro" id="IPR000843">
    <property type="entry name" value="HTH_LacI"/>
</dbReference>
<dbReference type="CDD" id="cd06267">
    <property type="entry name" value="PBP1_LacI_sugar_binding-like"/>
    <property type="match status" value="1"/>
</dbReference>
<keyword evidence="7" id="KW-1185">Reference proteome</keyword>
<evidence type="ECO:0000313" key="6">
    <source>
        <dbReference type="EMBL" id="SCB13678.1"/>
    </source>
</evidence>
<dbReference type="SUPFAM" id="SSF53822">
    <property type="entry name" value="Periplasmic binding protein-like I"/>
    <property type="match status" value="1"/>
</dbReference>
<dbReference type="Gene3D" id="1.10.260.40">
    <property type="entry name" value="lambda repressor-like DNA-binding domains"/>
    <property type="match status" value="1"/>
</dbReference>
<feature type="domain" description="HTH lacI-type" evidence="5">
    <location>
        <begin position="7"/>
        <end position="61"/>
    </location>
</feature>
<dbReference type="GO" id="GO:0003700">
    <property type="term" value="F:DNA-binding transcription factor activity"/>
    <property type="evidence" value="ECO:0007669"/>
    <property type="project" value="TreeGrafter"/>
</dbReference>
<feature type="region of interest" description="Disordered" evidence="4">
    <location>
        <begin position="327"/>
        <end position="356"/>
    </location>
</feature>
<dbReference type="InterPro" id="IPR010982">
    <property type="entry name" value="Lambda_DNA-bd_dom_sf"/>
</dbReference>
<dbReference type="Pfam" id="PF00356">
    <property type="entry name" value="LacI"/>
    <property type="match status" value="1"/>
</dbReference>
<dbReference type="OrthoDB" id="8433438at2"/>
<dbReference type="CDD" id="cd01392">
    <property type="entry name" value="HTH_LacI"/>
    <property type="match status" value="1"/>
</dbReference>
<proteinExistence type="predicted"/>
<dbReference type="SUPFAM" id="SSF47413">
    <property type="entry name" value="lambda repressor-like DNA-binding domains"/>
    <property type="match status" value="1"/>
</dbReference>
<dbReference type="Proteomes" id="UP000199101">
    <property type="component" value="Unassembled WGS sequence"/>
</dbReference>
<dbReference type="PANTHER" id="PTHR30146">
    <property type="entry name" value="LACI-RELATED TRANSCRIPTIONAL REPRESSOR"/>
    <property type="match status" value="1"/>
</dbReference>
<protein>
    <submittedName>
        <fullName evidence="6">Transcriptional regulator, LacI family</fullName>
    </submittedName>
</protein>
<dbReference type="InterPro" id="IPR028082">
    <property type="entry name" value="Peripla_BP_I"/>
</dbReference>
<dbReference type="GO" id="GO:0000976">
    <property type="term" value="F:transcription cis-regulatory region binding"/>
    <property type="evidence" value="ECO:0007669"/>
    <property type="project" value="TreeGrafter"/>
</dbReference>
<dbReference type="SMART" id="SM00354">
    <property type="entry name" value="HTH_LACI"/>
    <property type="match status" value="1"/>
</dbReference>
<evidence type="ECO:0000256" key="2">
    <source>
        <dbReference type="ARBA" id="ARBA00023125"/>
    </source>
</evidence>
<sequence>MSKSRTPSIKMVADRAGVSVATVSNVLNGKPTVSPDFARRVNDAVLELGYVVDLGASRLRSRKAQLAGVVVPDLTNPMFASFVSTLEHLARLDDYDLVVVSARNNAEEEADRLRKIRSWRPAGLIVIPCDGAFAERLPNGFFAPVVLADRIPDAAGFDLIAVDNGPAAGSIAAHLDKQGYGDCLVLGSSLSITNVRERWEGVRAAAGRMHVEMLEIGIDDANGAQHLEERLRQRPLPSALFSLDHGTTLLTYRTMAEIGLSVPGDLAFASFDEMEWMRLVAPGITAVRQPVEEMAEQAWALLLRRMTGSGGKPVTRRLRCAVEIRGSTPRSPLEEAGNTKLGGEKWKLQDEPYSPD</sequence>
<evidence type="ECO:0000256" key="4">
    <source>
        <dbReference type="SAM" id="MobiDB-lite"/>
    </source>
</evidence>
<keyword evidence="3" id="KW-0804">Transcription</keyword>